<feature type="domain" description="SpoVT-AbrB" evidence="1">
    <location>
        <begin position="30"/>
        <end position="77"/>
    </location>
</feature>
<dbReference type="GO" id="GO:0003677">
    <property type="term" value="F:DNA binding"/>
    <property type="evidence" value="ECO:0007669"/>
    <property type="project" value="InterPro"/>
</dbReference>
<dbReference type="AlphaFoldDB" id="L1MN18"/>
<dbReference type="EMBL" id="AMEM01000005">
    <property type="protein sequence ID" value="EKX92450.1"/>
    <property type="molecule type" value="Genomic_DNA"/>
</dbReference>
<sequence>MSECDGSITVADDGNRGADQSYEGKYIGMVKLGPKSQIVIPKEVRDIFNLEPGATLLMLADKERGIALVNPAEYQDVMDAAFGKGEI</sequence>
<keyword evidence="3" id="KW-1185">Reference proteome</keyword>
<dbReference type="InterPro" id="IPR037914">
    <property type="entry name" value="SpoVT-AbrB_sf"/>
</dbReference>
<dbReference type="eggNOG" id="COG2002">
    <property type="taxonomic scope" value="Bacteria"/>
</dbReference>
<dbReference type="STRING" id="1035195.HMPREF9997_00116"/>
<name>L1MN18_9CORY</name>
<evidence type="ECO:0000259" key="1">
    <source>
        <dbReference type="SMART" id="SM00966"/>
    </source>
</evidence>
<comment type="caution">
    <text evidence="2">The sequence shown here is derived from an EMBL/GenBank/DDBJ whole genome shotgun (WGS) entry which is preliminary data.</text>
</comment>
<protein>
    <submittedName>
        <fullName evidence="2">Transcriptional regulator, AbrB family</fullName>
    </submittedName>
</protein>
<evidence type="ECO:0000313" key="3">
    <source>
        <dbReference type="Proteomes" id="UP000010445"/>
    </source>
</evidence>
<dbReference type="SUPFAM" id="SSF89447">
    <property type="entry name" value="AbrB/MazE/MraZ-like"/>
    <property type="match status" value="1"/>
</dbReference>
<gene>
    <name evidence="2" type="ORF">HMPREF9997_00116</name>
</gene>
<dbReference type="HOGENOM" id="CLU_158484_4_0_11"/>
<dbReference type="OrthoDB" id="9812495at2"/>
<dbReference type="NCBIfam" id="TIGR01439">
    <property type="entry name" value="lp_hng_hel_AbrB"/>
    <property type="match status" value="1"/>
</dbReference>
<dbReference type="Pfam" id="PF04014">
    <property type="entry name" value="MazE_antitoxin"/>
    <property type="match status" value="1"/>
</dbReference>
<organism evidence="2 3">
    <name type="scientific">Corynebacterium durum F0235</name>
    <dbReference type="NCBI Taxonomy" id="1035195"/>
    <lineage>
        <taxon>Bacteria</taxon>
        <taxon>Bacillati</taxon>
        <taxon>Actinomycetota</taxon>
        <taxon>Actinomycetes</taxon>
        <taxon>Mycobacteriales</taxon>
        <taxon>Corynebacteriaceae</taxon>
        <taxon>Corynebacterium</taxon>
    </lineage>
</organism>
<evidence type="ECO:0000313" key="2">
    <source>
        <dbReference type="EMBL" id="EKX92450.1"/>
    </source>
</evidence>
<reference evidence="2 3" key="1">
    <citation type="submission" date="2012-05" db="EMBL/GenBank/DDBJ databases">
        <authorList>
            <person name="Weinstock G."/>
            <person name="Sodergren E."/>
            <person name="Lobos E.A."/>
            <person name="Fulton L."/>
            <person name="Fulton R."/>
            <person name="Courtney L."/>
            <person name="Fronick C."/>
            <person name="O'Laughlin M."/>
            <person name="Godfrey J."/>
            <person name="Wilson R.M."/>
            <person name="Miner T."/>
            <person name="Farmer C."/>
            <person name="Delehaunty K."/>
            <person name="Cordes M."/>
            <person name="Minx P."/>
            <person name="Tomlinson C."/>
            <person name="Chen J."/>
            <person name="Wollam A."/>
            <person name="Pepin K.H."/>
            <person name="Bhonagiri V."/>
            <person name="Zhang X."/>
            <person name="Suruliraj S."/>
            <person name="Warren W."/>
            <person name="Mitreva M."/>
            <person name="Mardis E.R."/>
            <person name="Wilson R.K."/>
        </authorList>
    </citation>
    <scope>NUCLEOTIDE SEQUENCE [LARGE SCALE GENOMIC DNA]</scope>
    <source>
        <strain evidence="2 3">F0235</strain>
    </source>
</reference>
<dbReference type="PATRIC" id="fig|1035195.3.peg.107"/>
<dbReference type="InterPro" id="IPR007159">
    <property type="entry name" value="SpoVT-AbrB_dom"/>
</dbReference>
<accession>L1MN18</accession>
<dbReference type="Proteomes" id="UP000010445">
    <property type="component" value="Unassembled WGS sequence"/>
</dbReference>
<proteinExistence type="predicted"/>
<dbReference type="SMART" id="SM00966">
    <property type="entry name" value="SpoVT_AbrB"/>
    <property type="match status" value="1"/>
</dbReference>
<dbReference type="Gene3D" id="2.10.260.10">
    <property type="match status" value="1"/>
</dbReference>